<reference evidence="5" key="1">
    <citation type="submission" date="2022-07" db="EMBL/GenBank/DDBJ databases">
        <authorList>
            <person name="Trinca V."/>
            <person name="Uliana J.V.C."/>
            <person name="Torres T.T."/>
            <person name="Ward R.J."/>
            <person name="Monesi N."/>
        </authorList>
    </citation>
    <scope>NUCLEOTIDE SEQUENCE</scope>
    <source>
        <strain evidence="5">HSMRA1968</strain>
        <tissue evidence="5">Whole embryos</tissue>
    </source>
</reference>
<keyword evidence="2" id="KW-0808">Transferase</keyword>
<organism evidence="5 6">
    <name type="scientific">Pseudolycoriella hygida</name>
    <dbReference type="NCBI Taxonomy" id="35572"/>
    <lineage>
        <taxon>Eukaryota</taxon>
        <taxon>Metazoa</taxon>
        <taxon>Ecdysozoa</taxon>
        <taxon>Arthropoda</taxon>
        <taxon>Hexapoda</taxon>
        <taxon>Insecta</taxon>
        <taxon>Pterygota</taxon>
        <taxon>Neoptera</taxon>
        <taxon>Endopterygota</taxon>
        <taxon>Diptera</taxon>
        <taxon>Nematocera</taxon>
        <taxon>Sciaroidea</taxon>
        <taxon>Sciaridae</taxon>
        <taxon>Pseudolycoriella</taxon>
    </lineage>
</organism>
<evidence type="ECO:0000256" key="4">
    <source>
        <dbReference type="ARBA" id="ARBA00023453"/>
    </source>
</evidence>
<dbReference type="InterPro" id="IPR002935">
    <property type="entry name" value="SAM_O-MeTrfase"/>
</dbReference>
<dbReference type="InterPro" id="IPR029063">
    <property type="entry name" value="SAM-dependent_MTases_sf"/>
</dbReference>
<sequence>MSKSYESFNPRTQYCLDHSTPLNKHVDELMEVSLACKSGQMTGAKGVLQTCATLIEIIQAKNILDIGFFTGVSALTWATIIPEDGKVISMDVDDAPYKIVGKPHIDASGVGHKIDIRIQPALKTLQELIDAGQSGKFDFAFLDASKTEYPSYLASCLQLVRTGGIIAVDNALWDDRVLEKEKDTSTAGVDTLNKMALSNSNVQNVLLPIEDGLHLIVKKC</sequence>
<evidence type="ECO:0000313" key="6">
    <source>
        <dbReference type="Proteomes" id="UP001151699"/>
    </source>
</evidence>
<keyword evidence="3" id="KW-0949">S-adenosyl-L-methionine</keyword>
<dbReference type="Pfam" id="PF01596">
    <property type="entry name" value="Methyltransf_3"/>
    <property type="match status" value="1"/>
</dbReference>
<evidence type="ECO:0000256" key="1">
    <source>
        <dbReference type="ARBA" id="ARBA00022603"/>
    </source>
</evidence>
<evidence type="ECO:0000313" key="5">
    <source>
        <dbReference type="EMBL" id="KAJ6641611.1"/>
    </source>
</evidence>
<keyword evidence="1" id="KW-0489">Methyltransferase</keyword>
<dbReference type="InterPro" id="IPR050362">
    <property type="entry name" value="Cation-dep_OMT"/>
</dbReference>
<dbReference type="PANTHER" id="PTHR10509:SF93">
    <property type="entry name" value="CATECHOL O-METHYLTRANSFERASE DOMAIN-CONTAINING PROTEIN 1"/>
    <property type="match status" value="1"/>
</dbReference>
<evidence type="ECO:0000256" key="2">
    <source>
        <dbReference type="ARBA" id="ARBA00022679"/>
    </source>
</evidence>
<dbReference type="GO" id="GO:0008171">
    <property type="term" value="F:O-methyltransferase activity"/>
    <property type="evidence" value="ECO:0007669"/>
    <property type="project" value="InterPro"/>
</dbReference>
<dbReference type="Proteomes" id="UP001151699">
    <property type="component" value="Chromosome B"/>
</dbReference>
<name>A0A9Q0N1L7_9DIPT</name>
<dbReference type="AlphaFoldDB" id="A0A9Q0N1L7"/>
<comment type="similarity">
    <text evidence="4">Belongs to the class I-like SAM-binding methyltransferase superfamily. Cation-dependent O-methyltransferase family.</text>
</comment>
<gene>
    <name evidence="5" type="primary">Comtd1</name>
    <name evidence="5" type="ORF">Bhyg_06551</name>
</gene>
<evidence type="ECO:0000256" key="3">
    <source>
        <dbReference type="ARBA" id="ARBA00022691"/>
    </source>
</evidence>
<dbReference type="CDD" id="cd02440">
    <property type="entry name" value="AdoMet_MTases"/>
    <property type="match status" value="1"/>
</dbReference>
<dbReference type="EMBL" id="WJQU01000002">
    <property type="protein sequence ID" value="KAJ6641611.1"/>
    <property type="molecule type" value="Genomic_DNA"/>
</dbReference>
<dbReference type="PROSITE" id="PS51682">
    <property type="entry name" value="SAM_OMT_I"/>
    <property type="match status" value="1"/>
</dbReference>
<dbReference type="SUPFAM" id="SSF53335">
    <property type="entry name" value="S-adenosyl-L-methionine-dependent methyltransferases"/>
    <property type="match status" value="1"/>
</dbReference>
<dbReference type="GO" id="GO:0008757">
    <property type="term" value="F:S-adenosylmethionine-dependent methyltransferase activity"/>
    <property type="evidence" value="ECO:0007669"/>
    <property type="project" value="TreeGrafter"/>
</dbReference>
<keyword evidence="6" id="KW-1185">Reference proteome</keyword>
<comment type="caution">
    <text evidence="5">The sequence shown here is derived from an EMBL/GenBank/DDBJ whole genome shotgun (WGS) entry which is preliminary data.</text>
</comment>
<accession>A0A9Q0N1L7</accession>
<dbReference type="PANTHER" id="PTHR10509">
    <property type="entry name" value="O-METHYLTRANSFERASE-RELATED"/>
    <property type="match status" value="1"/>
</dbReference>
<dbReference type="OrthoDB" id="7774383at2759"/>
<dbReference type="Gene3D" id="3.40.50.150">
    <property type="entry name" value="Vaccinia Virus protein VP39"/>
    <property type="match status" value="1"/>
</dbReference>
<protein>
    <submittedName>
        <fullName evidence="5">Catechol O-methyltransferase domain-containing protein 1</fullName>
    </submittedName>
</protein>
<dbReference type="GO" id="GO:0032259">
    <property type="term" value="P:methylation"/>
    <property type="evidence" value="ECO:0007669"/>
    <property type="project" value="UniProtKB-KW"/>
</dbReference>
<proteinExistence type="inferred from homology"/>